<dbReference type="SUPFAM" id="SSF52540">
    <property type="entry name" value="P-loop containing nucleoside triphosphate hydrolases"/>
    <property type="match status" value="2"/>
</dbReference>
<dbReference type="InterPro" id="IPR027417">
    <property type="entry name" value="P-loop_NTPase"/>
</dbReference>
<gene>
    <name evidence="1" type="ORF">LCGC14_1243820</name>
</gene>
<organism evidence="1">
    <name type="scientific">marine sediment metagenome</name>
    <dbReference type="NCBI Taxonomy" id="412755"/>
    <lineage>
        <taxon>unclassified sequences</taxon>
        <taxon>metagenomes</taxon>
        <taxon>ecological metagenomes</taxon>
    </lineage>
</organism>
<comment type="caution">
    <text evidence="1">The sequence shown here is derived from an EMBL/GenBank/DDBJ whole genome shotgun (WGS) entry which is preliminary data.</text>
</comment>
<dbReference type="EMBL" id="LAZR01006746">
    <property type="protein sequence ID" value="KKM89922.1"/>
    <property type="molecule type" value="Genomic_DNA"/>
</dbReference>
<sequence length="1625" mass="194273">MSFNKDLLDEILIFTLNNDLLVNIFKDLLWGIIRYKDENYEDSSERLRGFIEHSHRILYEELIELTSNPFYLKYYEKTAKNFYFKLSDYIFRNLSINEIILLDETRKIYKDLASHFHEITSDSSQPEFLLIIRSCMKLMLLVGEVILFLENNQSNKLKSINIIEKYESFLTLKNSEIIEVFIYNVFAKRKISDLLFQKSILDLNDVSNSSVLQKYLPFYIFDHLKIENLLSEKNISPFRPVGPHLIDFEHGNWLYIPINARFIKKLLEFTKKSILLSGISGTGKTVISRWVGYSFYTKGFSVFYIDCIELKEKKVEMILDQIIILNGKNPSNNLFIFENVHILDSDLKNKLIKCKDKTLCLITERYFEEKGNKSGDFNLKFKKYQKIQLLMNHWSFRKTIKSIINLNSKNNKILINQLRYIGNQNLWIYAIILKIFREISDFNQNKSIINVLADHQLIGEKISDYFQNLLGQKLIEVLSSEEALYLNHTHYFLGILSIFSEYEIWTEENFFNYLTSINDDSPLGLYNSEIKINNEILKKVQAFLIDSFEINERIVNIKPGIKQKEFKIPHSQMAIIYRNTILNLIEKSYPGLKKNIYNLYIFHGNYYGQLLNYKYQKVYLANNQQPQRGEVFSFKECKQYSAIDNMDLFLSKFLENIKNRSLREINIFTERCRYSKCIDDDEQDYVNSLLGKFLVLNNHYWEQKINRTNPRSLYYFLESLRDYLGSKYLIEFFDRFNTIILKKMSKAKLDIIMKLMFYLFKESENVIQAYYKDFKELILRNDEPYDYFISSITFIEKFEEITLANIYISTIIEEKLNQYLINSDLKIDNQILSKYSNRREIFLSIYDGFLEKVVEEKNFTQIFKDKLFKSDFNQFCNFIYELTEYNSETTNRILSLFFEDIKHLIEKSDLKSIAELLVEIKFNKELVNGFKNLLFDNWDWFLNLISKFNAYDIMYHYQSISNHFLGVIDTLYRNKFDIFIKSIILDKVRDYYNLLGNKYEIYKLLIKNDLLDQIKDEVYSLLTISIKSTLENPSSKLDDIYIIFNEFQLNSSAFSIFTSDYNFDIINSNKNFKDLIENVKENSLFKFMGFLEDKSNDWFKLFTEKHYNFLKGKYGNNYEVAHLCSKEGREYLKKIRFIVKDLDIESINTIYNSTYRTWYPIKHSLTATDGLIKVHNTFLKEISQNINSQQRLFLSDEMGMILATINSTTLFNFIIILDKFHPDLLQEIYNQFQQIIINNLRKIKINTLILFQILEIYQLSIFNLKEFSNSFLKEEILPELLNSSIKQIDLFSLRAYTSYLSISYLTRKDRSDEIELLKEKINFNESFKNSKLLQIALALHQDSISLLKKPAGLIFLKGQKRTRQIRLNSQEFEEITEDMAFFRYHKEKELTHISLNDFPYDKEIILKTPIFYIDLILEKMKESNLHDISQYFETLLSWSENLNDRLLSPPIEFLKYFNSDFFSKTIKDAKFEDVFSFFEASIKLFPKFAEKLWEKHQNYFKKEDFAKLIKKKYYKDVYKFYTLIYKDLSQIPSNIIQIIKKYLSDLDFDKLFLVFADLGEEDLEFHLDNFKNNLEDIIQKSSRQEILHTLRQYELFDKNSEKLEIILKKIPLIETKREERYFFEQ</sequence>
<name>A0A0F9P952_9ZZZZ</name>
<dbReference type="Gene3D" id="3.40.50.300">
    <property type="entry name" value="P-loop containing nucleotide triphosphate hydrolases"/>
    <property type="match status" value="1"/>
</dbReference>
<protein>
    <submittedName>
        <fullName evidence="1">Uncharacterized protein</fullName>
    </submittedName>
</protein>
<proteinExistence type="predicted"/>
<accession>A0A0F9P952</accession>
<evidence type="ECO:0000313" key="1">
    <source>
        <dbReference type="EMBL" id="KKM89922.1"/>
    </source>
</evidence>
<reference evidence="1" key="1">
    <citation type="journal article" date="2015" name="Nature">
        <title>Complex archaea that bridge the gap between prokaryotes and eukaryotes.</title>
        <authorList>
            <person name="Spang A."/>
            <person name="Saw J.H."/>
            <person name="Jorgensen S.L."/>
            <person name="Zaremba-Niedzwiedzka K."/>
            <person name="Martijn J."/>
            <person name="Lind A.E."/>
            <person name="van Eijk R."/>
            <person name="Schleper C."/>
            <person name="Guy L."/>
            <person name="Ettema T.J."/>
        </authorList>
    </citation>
    <scope>NUCLEOTIDE SEQUENCE</scope>
</reference>